<dbReference type="EMBL" id="CM007390">
    <property type="protein sequence ID" value="ONK57066.1"/>
    <property type="molecule type" value="Genomic_DNA"/>
</dbReference>
<feature type="compositionally biased region" description="Basic and acidic residues" evidence="1">
    <location>
        <begin position="44"/>
        <end position="71"/>
    </location>
</feature>
<dbReference type="PANTHER" id="PTHR46413:SF1">
    <property type="entry name" value="HEAVY METAL-ASSOCIATED ISOPRENYLATED PLANT PROTEIN 6"/>
    <property type="match status" value="1"/>
</dbReference>
<dbReference type="OrthoDB" id="689350at2759"/>
<feature type="compositionally biased region" description="Basic and acidic residues" evidence="1">
    <location>
        <begin position="144"/>
        <end position="170"/>
    </location>
</feature>
<evidence type="ECO:0000313" key="4">
    <source>
        <dbReference type="Proteomes" id="UP000243459"/>
    </source>
</evidence>
<dbReference type="InterPro" id="IPR036163">
    <property type="entry name" value="HMA_dom_sf"/>
</dbReference>
<dbReference type="Gramene" id="ONK57066">
    <property type="protein sequence ID" value="ONK57066"/>
    <property type="gene ID" value="A4U43_C10F16260"/>
</dbReference>
<dbReference type="InterPro" id="IPR044594">
    <property type="entry name" value="HIPP01/3/5/6"/>
</dbReference>
<protein>
    <recommendedName>
        <fullName evidence="2">HMA domain-containing protein</fullName>
    </recommendedName>
</protein>
<dbReference type="InterPro" id="IPR006121">
    <property type="entry name" value="HMA_dom"/>
</dbReference>
<organism evidence="3 4">
    <name type="scientific">Asparagus officinalis</name>
    <name type="common">Garden asparagus</name>
    <dbReference type="NCBI Taxonomy" id="4686"/>
    <lineage>
        <taxon>Eukaryota</taxon>
        <taxon>Viridiplantae</taxon>
        <taxon>Streptophyta</taxon>
        <taxon>Embryophyta</taxon>
        <taxon>Tracheophyta</taxon>
        <taxon>Spermatophyta</taxon>
        <taxon>Magnoliopsida</taxon>
        <taxon>Liliopsida</taxon>
        <taxon>Asparagales</taxon>
        <taxon>Asparagaceae</taxon>
        <taxon>Asparagoideae</taxon>
        <taxon>Asparagus</taxon>
    </lineage>
</organism>
<dbReference type="GO" id="GO:0046872">
    <property type="term" value="F:metal ion binding"/>
    <property type="evidence" value="ECO:0007669"/>
    <property type="project" value="InterPro"/>
</dbReference>
<feature type="domain" description="HMA" evidence="2">
    <location>
        <begin position="173"/>
        <end position="240"/>
    </location>
</feature>
<dbReference type="CDD" id="cd00371">
    <property type="entry name" value="HMA"/>
    <property type="match status" value="1"/>
</dbReference>
<dbReference type="Pfam" id="PF00403">
    <property type="entry name" value="HMA"/>
    <property type="match status" value="2"/>
</dbReference>
<dbReference type="PANTHER" id="PTHR46413">
    <property type="entry name" value="HEAVY METAL-ASSOCIATED ISOPRENYLATED PLANT PROTEIN 6"/>
    <property type="match status" value="1"/>
</dbReference>
<feature type="region of interest" description="Disordered" evidence="1">
    <location>
        <begin position="238"/>
        <end position="279"/>
    </location>
</feature>
<dbReference type="OMA" id="PPPYMNH"/>
<dbReference type="PROSITE" id="PS50846">
    <property type="entry name" value="HMA_2"/>
    <property type="match status" value="2"/>
</dbReference>
<feature type="region of interest" description="Disordered" evidence="1">
    <location>
        <begin position="130"/>
        <end position="172"/>
    </location>
</feature>
<evidence type="ECO:0000259" key="2">
    <source>
        <dbReference type="PROSITE" id="PS50846"/>
    </source>
</evidence>
<feature type="region of interest" description="Disordered" evidence="1">
    <location>
        <begin position="1"/>
        <end position="72"/>
    </location>
</feature>
<reference evidence="4" key="1">
    <citation type="journal article" date="2017" name="Nat. Commun.">
        <title>The asparagus genome sheds light on the origin and evolution of a young Y chromosome.</title>
        <authorList>
            <person name="Harkess A."/>
            <person name="Zhou J."/>
            <person name="Xu C."/>
            <person name="Bowers J.E."/>
            <person name="Van der Hulst R."/>
            <person name="Ayyampalayam S."/>
            <person name="Mercati F."/>
            <person name="Riccardi P."/>
            <person name="McKain M.R."/>
            <person name="Kakrana A."/>
            <person name="Tang H."/>
            <person name="Ray J."/>
            <person name="Groenendijk J."/>
            <person name="Arikit S."/>
            <person name="Mathioni S.M."/>
            <person name="Nakano M."/>
            <person name="Shan H."/>
            <person name="Telgmann-Rauber A."/>
            <person name="Kanno A."/>
            <person name="Yue Z."/>
            <person name="Chen H."/>
            <person name="Li W."/>
            <person name="Chen Y."/>
            <person name="Xu X."/>
            <person name="Zhang Y."/>
            <person name="Luo S."/>
            <person name="Chen H."/>
            <person name="Gao J."/>
            <person name="Mao Z."/>
            <person name="Pires J.C."/>
            <person name="Luo M."/>
            <person name="Kudrna D."/>
            <person name="Wing R.A."/>
            <person name="Meyers B.C."/>
            <person name="Yi K."/>
            <person name="Kong H."/>
            <person name="Lavrijsen P."/>
            <person name="Sunseri F."/>
            <person name="Falavigna A."/>
            <person name="Ye Y."/>
            <person name="Leebens-Mack J.H."/>
            <person name="Chen G."/>
        </authorList>
    </citation>
    <scope>NUCLEOTIDE SEQUENCE [LARGE SCALE GENOMIC DNA]</scope>
    <source>
        <strain evidence="4">cv. DH0086</strain>
    </source>
</reference>
<dbReference type="SUPFAM" id="SSF55008">
    <property type="entry name" value="HMA, heavy metal-associated domain"/>
    <property type="match status" value="2"/>
</dbReference>
<dbReference type="Proteomes" id="UP000243459">
    <property type="component" value="Chromosome 10"/>
</dbReference>
<accession>A0A5P1E803</accession>
<evidence type="ECO:0000313" key="3">
    <source>
        <dbReference type="EMBL" id="ONK57066.1"/>
    </source>
</evidence>
<proteinExistence type="predicted"/>
<dbReference type="Gene3D" id="3.30.70.100">
    <property type="match status" value="2"/>
</dbReference>
<sequence length="279" mass="29797">MGEKEGKDENKKENKAAESKNRGGDNNSKNKEEGGGGGGGGGENKNKGGDNKNKNKEEGGGGGGEKKKEDGPISVVLKVDIHCEGCALKIKNSVKNFEGVDAVSTDMANNKVTVVGKVDPWKIRERVESKTRKRVDLISPANPPKKDAEPKKAQSDSKDKKKPDGEKPKEPAVSTVVLKIRLHCEGCIRRIRRTILRIKGVETVNIDSQKDLVTVKGAMDPNALPSYLKDKLKRAVEIVPQKKEPAGGGGDKKEKSGDGGDKKDKGGDDKKAKEGGGGR</sequence>
<name>A0A5P1E803_ASPOF</name>
<keyword evidence="4" id="KW-1185">Reference proteome</keyword>
<feature type="domain" description="HMA" evidence="2">
    <location>
        <begin position="72"/>
        <end position="135"/>
    </location>
</feature>
<evidence type="ECO:0000256" key="1">
    <source>
        <dbReference type="SAM" id="MobiDB-lite"/>
    </source>
</evidence>
<dbReference type="AlphaFoldDB" id="A0A5P1E803"/>
<gene>
    <name evidence="3" type="ORF">A4U43_C10F16260</name>
</gene>
<feature type="compositionally biased region" description="Basic and acidic residues" evidence="1">
    <location>
        <begin position="1"/>
        <end position="34"/>
    </location>
</feature>